<feature type="active site" evidence="7">
    <location>
        <position position="330"/>
    </location>
</feature>
<evidence type="ECO:0000256" key="2">
    <source>
        <dbReference type="ARBA" id="ARBA00022670"/>
    </source>
</evidence>
<dbReference type="EMBL" id="JANBOH010000140">
    <property type="protein sequence ID" value="KAJ1644816.1"/>
    <property type="molecule type" value="Genomic_DNA"/>
</dbReference>
<dbReference type="InterPro" id="IPR033121">
    <property type="entry name" value="PEPTIDASE_A1"/>
</dbReference>
<keyword evidence="14" id="KW-1185">Reference proteome</keyword>
<feature type="compositionally biased region" description="Basic and acidic residues" evidence="10">
    <location>
        <begin position="64"/>
        <end position="79"/>
    </location>
</feature>
<dbReference type="Gene3D" id="2.40.70.10">
    <property type="entry name" value="Acid Proteases"/>
    <property type="match status" value="2"/>
</dbReference>
<dbReference type="InterPro" id="IPR001461">
    <property type="entry name" value="Aspartic_peptidase_A1"/>
</dbReference>
<evidence type="ECO:0000256" key="9">
    <source>
        <dbReference type="RuleBase" id="RU000454"/>
    </source>
</evidence>
<feature type="signal peptide" evidence="11">
    <location>
        <begin position="1"/>
        <end position="17"/>
    </location>
</feature>
<feature type="region of interest" description="Disordered" evidence="10">
    <location>
        <begin position="61"/>
        <end position="96"/>
    </location>
</feature>
<evidence type="ECO:0000256" key="5">
    <source>
        <dbReference type="ARBA" id="ARBA00023145"/>
    </source>
</evidence>
<dbReference type="FunFam" id="2.40.70.10:FF:000008">
    <property type="entry name" value="Cathepsin D"/>
    <property type="match status" value="1"/>
</dbReference>
<dbReference type="AlphaFoldDB" id="A0A9W7XKN0"/>
<gene>
    <name evidence="13" type="ORF">LPJ64_003540</name>
</gene>
<keyword evidence="4 9" id="KW-0378">Hydrolase</keyword>
<dbReference type="SUPFAM" id="SSF50630">
    <property type="entry name" value="Acid proteases"/>
    <property type="match status" value="1"/>
</dbReference>
<evidence type="ECO:0000256" key="7">
    <source>
        <dbReference type="PIRSR" id="PIRSR601461-1"/>
    </source>
</evidence>
<evidence type="ECO:0000259" key="12">
    <source>
        <dbReference type="PROSITE" id="PS51767"/>
    </source>
</evidence>
<evidence type="ECO:0000256" key="3">
    <source>
        <dbReference type="ARBA" id="ARBA00022750"/>
    </source>
</evidence>
<reference evidence="13" key="1">
    <citation type="submission" date="2022-07" db="EMBL/GenBank/DDBJ databases">
        <title>Phylogenomic reconstructions and comparative analyses of Kickxellomycotina fungi.</title>
        <authorList>
            <person name="Reynolds N.K."/>
            <person name="Stajich J.E."/>
            <person name="Barry K."/>
            <person name="Grigoriev I.V."/>
            <person name="Crous P."/>
            <person name="Smith M.E."/>
        </authorList>
    </citation>
    <scope>NUCLEOTIDE SEQUENCE</scope>
    <source>
        <strain evidence="13">NBRC 105413</strain>
    </source>
</reference>
<keyword evidence="3 9" id="KW-0064">Aspartyl protease</keyword>
<dbReference type="PROSITE" id="PS51767">
    <property type="entry name" value="PEPTIDASE_A1"/>
    <property type="match status" value="1"/>
</dbReference>
<organism evidence="13 14">
    <name type="scientific">Coemansia asiatica</name>
    <dbReference type="NCBI Taxonomy" id="1052880"/>
    <lineage>
        <taxon>Eukaryota</taxon>
        <taxon>Fungi</taxon>
        <taxon>Fungi incertae sedis</taxon>
        <taxon>Zoopagomycota</taxon>
        <taxon>Kickxellomycotina</taxon>
        <taxon>Kickxellomycetes</taxon>
        <taxon>Kickxellales</taxon>
        <taxon>Kickxellaceae</taxon>
        <taxon>Coemansia</taxon>
    </lineage>
</organism>
<evidence type="ECO:0000256" key="6">
    <source>
        <dbReference type="ARBA" id="ARBA00023157"/>
    </source>
</evidence>
<evidence type="ECO:0000313" key="14">
    <source>
        <dbReference type="Proteomes" id="UP001145021"/>
    </source>
</evidence>
<keyword evidence="11" id="KW-0732">Signal</keyword>
<dbReference type="PANTHER" id="PTHR47966:SF69">
    <property type="entry name" value="PEPTIDASE A1 DOMAIN-CONTAINING PROTEIN"/>
    <property type="match status" value="1"/>
</dbReference>
<comment type="similarity">
    <text evidence="1 9">Belongs to the peptidase A1 family.</text>
</comment>
<evidence type="ECO:0000313" key="13">
    <source>
        <dbReference type="EMBL" id="KAJ1644816.1"/>
    </source>
</evidence>
<dbReference type="InterPro" id="IPR001969">
    <property type="entry name" value="Aspartic_peptidase_AS"/>
</dbReference>
<sequence>MKLVLVGLAAILQIATGAVIGIDDAPSGMGQDDPTIFEQEGVKMHVSFAENTQGAFRVPLFLRDGQDPESKRKERLERSRRMKSFAEKPPSPSDSAATLTNVRDYYYYGYIDIGNPPQKFSVVFDTGSSNIWVPGAACPSSACVEHRRFNNTSSQTFMGTGKKIQIQYGTGFIAGDVGLDTVKVTSAVMLRNQSFAVTNLEDRTFELPRSQFDGLFGLGFTGGSEGGVKAPVDTMVEQNILKEPLFGVKLFRSSEKSNGEITFGSYDKSYSNKLSWIDVYGDYFWATTMEGIYYGDEPTNYLYGADKINSLGGSLTPQEKARASRKALLDTGSSLLYGDAFTLAAMSTRIGADVLSGEIPCSAVPNLKPFRFVLGGKSFYMNPNEYIYHDEASGVCEVQWMPVSEYLWVLGIPFLQSHYTVYNIKDHKIGLAKMAH</sequence>
<feature type="domain" description="Peptidase A1" evidence="12">
    <location>
        <begin position="107"/>
        <end position="432"/>
    </location>
</feature>
<keyword evidence="2 9" id="KW-0645">Protease</keyword>
<dbReference type="Pfam" id="PF00026">
    <property type="entry name" value="Asp"/>
    <property type="match status" value="1"/>
</dbReference>
<name>A0A9W7XKN0_9FUNG</name>
<evidence type="ECO:0000256" key="1">
    <source>
        <dbReference type="ARBA" id="ARBA00007447"/>
    </source>
</evidence>
<protein>
    <recommendedName>
        <fullName evidence="12">Peptidase A1 domain-containing protein</fullName>
    </recommendedName>
</protein>
<dbReference type="PROSITE" id="PS00141">
    <property type="entry name" value="ASP_PROTEASE"/>
    <property type="match status" value="2"/>
</dbReference>
<proteinExistence type="inferred from homology"/>
<feature type="disulfide bond" evidence="8">
    <location>
        <begin position="138"/>
        <end position="143"/>
    </location>
</feature>
<evidence type="ECO:0000256" key="10">
    <source>
        <dbReference type="SAM" id="MobiDB-lite"/>
    </source>
</evidence>
<dbReference type="InterPro" id="IPR021109">
    <property type="entry name" value="Peptidase_aspartic_dom_sf"/>
</dbReference>
<evidence type="ECO:0000256" key="11">
    <source>
        <dbReference type="SAM" id="SignalP"/>
    </source>
</evidence>
<comment type="caution">
    <text evidence="13">The sequence shown here is derived from an EMBL/GenBank/DDBJ whole genome shotgun (WGS) entry which is preliminary data.</text>
</comment>
<evidence type="ECO:0000256" key="4">
    <source>
        <dbReference type="ARBA" id="ARBA00022801"/>
    </source>
</evidence>
<accession>A0A9W7XKN0</accession>
<keyword evidence="5" id="KW-0865">Zymogen</keyword>
<feature type="disulfide bond" evidence="8">
    <location>
        <begin position="361"/>
        <end position="396"/>
    </location>
</feature>
<dbReference type="PANTHER" id="PTHR47966">
    <property type="entry name" value="BETA-SITE APP-CLEAVING ENZYME, ISOFORM A-RELATED"/>
    <property type="match status" value="1"/>
</dbReference>
<dbReference type="GO" id="GO:0004190">
    <property type="term" value="F:aspartic-type endopeptidase activity"/>
    <property type="evidence" value="ECO:0007669"/>
    <property type="project" value="UniProtKB-KW"/>
</dbReference>
<dbReference type="GO" id="GO:0006508">
    <property type="term" value="P:proteolysis"/>
    <property type="evidence" value="ECO:0007669"/>
    <property type="project" value="UniProtKB-KW"/>
</dbReference>
<feature type="chain" id="PRO_5040901187" description="Peptidase A1 domain-containing protein" evidence="11">
    <location>
        <begin position="18"/>
        <end position="436"/>
    </location>
</feature>
<evidence type="ECO:0000256" key="8">
    <source>
        <dbReference type="PIRSR" id="PIRSR601461-2"/>
    </source>
</evidence>
<dbReference type="Proteomes" id="UP001145021">
    <property type="component" value="Unassembled WGS sequence"/>
</dbReference>
<dbReference type="PRINTS" id="PR00792">
    <property type="entry name" value="PEPSIN"/>
</dbReference>
<keyword evidence="6 8" id="KW-1015">Disulfide bond</keyword>
<feature type="active site" evidence="7">
    <location>
        <position position="125"/>
    </location>
</feature>